<dbReference type="FunFam" id="3.40.1280.10:FF:000022">
    <property type="entry name" value="Trm3p"/>
    <property type="match status" value="1"/>
</dbReference>
<dbReference type="SUPFAM" id="SSF75217">
    <property type="entry name" value="alpha/beta knot"/>
    <property type="match status" value="1"/>
</dbReference>
<keyword evidence="2" id="KW-0808">Transferase</keyword>
<dbReference type="InterPro" id="IPR044748">
    <property type="entry name" value="Trm3/TARBP1_C"/>
</dbReference>
<feature type="compositionally biased region" description="Basic and acidic residues" evidence="3">
    <location>
        <begin position="1446"/>
        <end position="1465"/>
    </location>
</feature>
<feature type="region of interest" description="Disordered" evidence="3">
    <location>
        <begin position="1446"/>
        <end position="1475"/>
    </location>
</feature>
<evidence type="ECO:0000256" key="3">
    <source>
        <dbReference type="SAM" id="MobiDB-lite"/>
    </source>
</evidence>
<name>A0A1J1GTE1_PLAGA</name>
<dbReference type="EMBL" id="CVMV01000045">
    <property type="protein sequence ID" value="CRG95798.1"/>
    <property type="molecule type" value="Genomic_DNA"/>
</dbReference>
<organism evidence="5 6">
    <name type="scientific">Plasmodium gallinaceum</name>
    <dbReference type="NCBI Taxonomy" id="5849"/>
    <lineage>
        <taxon>Eukaryota</taxon>
        <taxon>Sar</taxon>
        <taxon>Alveolata</taxon>
        <taxon>Apicomplexa</taxon>
        <taxon>Aconoidasida</taxon>
        <taxon>Haemosporida</taxon>
        <taxon>Plasmodiidae</taxon>
        <taxon>Plasmodium</taxon>
        <taxon>Plasmodium (Haemamoeba)</taxon>
    </lineage>
</organism>
<protein>
    <submittedName>
        <fullName evidence="5">rRNA (Adenosine-2'-O-)-methyltransferase, putative</fullName>
    </submittedName>
</protein>
<proteinExistence type="predicted"/>
<accession>A0A1J1GTE1</accession>
<dbReference type="RefSeq" id="XP_028528606.1">
    <property type="nucleotide sequence ID" value="XM_028672011.1"/>
</dbReference>
<dbReference type="Pfam" id="PF00588">
    <property type="entry name" value="SpoU_methylase"/>
    <property type="match status" value="1"/>
</dbReference>
<dbReference type="PANTHER" id="PTHR12029">
    <property type="entry name" value="RNA METHYLTRANSFERASE"/>
    <property type="match status" value="1"/>
</dbReference>
<evidence type="ECO:0000256" key="1">
    <source>
        <dbReference type="ARBA" id="ARBA00022603"/>
    </source>
</evidence>
<dbReference type="GO" id="GO:0016423">
    <property type="term" value="F:tRNA (guanine) methyltransferase activity"/>
    <property type="evidence" value="ECO:0007669"/>
    <property type="project" value="InterPro"/>
</dbReference>
<dbReference type="GeneID" id="39731543"/>
<feature type="domain" description="tRNA/rRNA methyltransferase SpoU type" evidence="4">
    <location>
        <begin position="1999"/>
        <end position="2140"/>
    </location>
</feature>
<dbReference type="CDD" id="cd18091">
    <property type="entry name" value="SpoU-like_TRM3-like"/>
    <property type="match status" value="1"/>
</dbReference>
<evidence type="ECO:0000313" key="5">
    <source>
        <dbReference type="EMBL" id="CRG95798.1"/>
    </source>
</evidence>
<dbReference type="InterPro" id="IPR029026">
    <property type="entry name" value="tRNA_m1G_MTases_N"/>
</dbReference>
<comment type="caution">
    <text evidence="5">The sequence shown here is derived from an EMBL/GenBank/DDBJ whole genome shotgun (WGS) entry which is preliminary data.</text>
</comment>
<dbReference type="InterPro" id="IPR045330">
    <property type="entry name" value="TRM3/TARBP1"/>
</dbReference>
<dbReference type="InterPro" id="IPR029028">
    <property type="entry name" value="Alpha/beta_knot_MTases"/>
</dbReference>
<keyword evidence="6" id="KW-1185">Reference proteome</keyword>
<gene>
    <name evidence="5" type="ORF">PGAL8A_00301000</name>
</gene>
<dbReference type="OrthoDB" id="241340at2759"/>
<dbReference type="Gene3D" id="3.40.1280.10">
    <property type="match status" value="1"/>
</dbReference>
<evidence type="ECO:0000313" key="6">
    <source>
        <dbReference type="Proteomes" id="UP000220797"/>
    </source>
</evidence>
<dbReference type="Proteomes" id="UP000220797">
    <property type="component" value="Unassembled WGS sequence"/>
</dbReference>
<dbReference type="InterPro" id="IPR001537">
    <property type="entry name" value="SpoU_MeTrfase"/>
</dbReference>
<dbReference type="GO" id="GO:0030488">
    <property type="term" value="P:tRNA methylation"/>
    <property type="evidence" value="ECO:0007669"/>
    <property type="project" value="InterPro"/>
</dbReference>
<reference evidence="5" key="1">
    <citation type="submission" date="2015-04" db="EMBL/GenBank/DDBJ databases">
        <authorList>
            <consortium name="Pathogen Informatics"/>
        </authorList>
    </citation>
    <scope>NUCLEOTIDE SEQUENCE [LARGE SCALE GENOMIC DNA]</scope>
    <source>
        <strain evidence="5">8A</strain>
    </source>
</reference>
<evidence type="ECO:0000259" key="4">
    <source>
        <dbReference type="Pfam" id="PF00588"/>
    </source>
</evidence>
<dbReference type="VEuPathDB" id="PlasmoDB:PGAL8A_00301000"/>
<evidence type="ECO:0000256" key="2">
    <source>
        <dbReference type="ARBA" id="ARBA00022679"/>
    </source>
</evidence>
<dbReference type="OMA" id="DILMYKE"/>
<dbReference type="PANTHER" id="PTHR12029:SF11">
    <property type="entry name" value="METHYLTRANSFERASE TARBP1-RELATED"/>
    <property type="match status" value="1"/>
</dbReference>
<keyword evidence="1" id="KW-0489">Methyltransferase</keyword>
<dbReference type="GO" id="GO:0003723">
    <property type="term" value="F:RNA binding"/>
    <property type="evidence" value="ECO:0007669"/>
    <property type="project" value="InterPro"/>
</dbReference>
<sequence>MNENAENILILLTNFSKSIKKEFDEDIIKNIFSTITLKLIDKINKYELAIHINNYVSNKIKQRKKNDKSFEQIKVMILFLDCIFKNYWNNNFVNLDFSWLFSLIKLKLNDSSILFNLLSNFLFQIEKGNNSFCVLLFLLNHIKIKIEDNLKEDNKKHFCYKEKELNTPNSFFYNSTNEINDVEKNSPIEIMNGSNYIKYKDENLKKNDFLLSLSYQNFLNNFDLNIKDLINLFILVVESNKEIKNHSSENSEFINNNCNNDNENINNISNNTEIKNVVNDILLHLFFINDKEVRNILIKDFCFVVKKYILSKNEFEDICLKIIKRMFFMFRNVSIESSLFFCKNENNVKQNTNIKEEKNDFLFEIYYETCLNYFFNNDKIDDYLLNDFYNFIILYIEYIYNEDFIKNGFIGDVRYHLLLFNEAYTNEGILKKIIYIFNTIINICEKINYKKEISILLEAWQLYECILRCIQNFSVHLLKTNWHKMISLLNIVNNIKKKYEKIYDYYLKEKNNRKLKKSKVLSEKEKDRQINIHIENKFIFYDEFDYFIFKCCVKNKSYWSKSNIEFLNNDKKICQTNFGKYSEYIVLRLVEYLILLLIIHKNNTVTRFSLCELISYENKELGIYKDIQEDRNTLNENIDINVFLNSMNDIFLFHIFFIYIVKPSLFTKGDLLYYEHRVKNFIISKIVKNNSLYYIKKFIFSLEKINFSFINIRIILEGLIESIHILERRNISFDSKAFKYSYNTKKKKDILKFNEMNINIHEIIINIIKNIKNISISRRNDVLILIIQIVIKLNYHLNLFTTVQNYCIFLDLFEDNFFLENLEYFEFLLNLNTKFFIQEKNELNGKEIRDFIFIENKENKLLNIFIDHLNKVVSYNNYLHFYGYERFFHLVLMENLLYDNLIHLKEEDENELITHLIFYVFKNNLVKFFNKNAIESIIRNNIKKLKKFLLFDDLNNNNVNLFDKLLLFVDTLEYINTDRINILHDNLDYYNSDYYYKKKMNKNKCNVIHKNFTEKSNFFYEDITELFDECKNYLINLNILEEEDNLKIVLIFSFISNMCRFFHIENLGILNQKILNLEIKKFISDKYLKFEKKILYKYYEKFNYYKYKYLYNSIFYNAFSLNKNELISFSYKVIKDIEICKEELVYVYLIIKNYIIPNIFSDDFDRKTKTSILKLLLKQSDLLVDRCCTCKYPTHLLELIFITLFHPLMVKFEMSYYINPNASNVDKIKIKNEENEKIKFIMKPTSDDEEEEHFLLLNYFQKIIEDGKTRLSLSRSIIIPFITSYFYNLIQYADVIYINKEYIYKFITVIVDILMYKEYILMDNKKSFTNNSFKIKKGNVHLYNFINENICSYFLNKLQNNEELIIPSSLYEICNTSVFLRILTLIFLINLFNILEKKYIYFKKCENNNKISFYKKRNFVLCIYEYLILQILKRIDNKHIYMSKNKNEEKKVKNKEKEEDKEKESIPPLPSSNGHNIQMRGLQALCCLSKYFKYLKKKKRKNIIYYTDKILHYDHLNNTRQYLELFYSSISNSSFVLLYPYIIKNLSDQNANMQLTLSSLIVCSYILLKTKYSYYSFKELRFNSFSNLCLITKKYNRRAIRKKIKNKIEVRKMKHIFNEIVKKNNDKKEIVKCIENCRQLRKKKNTYHNYNREPNNNNNNEENYDNSSKIYNYFNDKNNYKEDKTNNNNISSNVKIKIDQLDICNRKKIKNKISFSEKNNYFYSEYICKFLIKLLYRIICLCSSHSAVIRSISQFILYKFLKKKKEILLNPFFLCIYSYIKNNKDCKRIREKMKDQIKYWHVKYFDDINILLPTCNYSFNNFDEDLNHNNTNTFTHILYNNELVTSYTFIDSIKKIVQQEMSSILFNVDLEKEKEDIRKNNVNKNISLKIFNDIYENKIRDELSIKKQEDKNVEQIERDNKYEKEKIKIKDNNIETNNTITNIENDQTNRLNNISELEKLENIVEKNKNNYQKKFDPIANIVEINDFRSSYQKKKKNDLIVIASLIDKVPNLAGLCRTCEIFNVKKLFLDNVNIIKDYQFQKISSTANKWMNIKQLKKSDIIKYLIKKKKNYSIIGLEQTNCSLGLNNFIFPKKSILILGDEKEGIPSSILLFLHHCIEIPGHGIIRSLNVHVSAAITIYEYFKQQI</sequence>